<name>A0A5C6AMV1_9BACT</name>
<dbReference type="RefSeq" id="WP_146444014.1">
    <property type="nucleotide sequence ID" value="NZ_SJPR01000001.1"/>
</dbReference>
<evidence type="ECO:0000313" key="4">
    <source>
        <dbReference type="EMBL" id="TWU00332.1"/>
    </source>
</evidence>
<dbReference type="GO" id="GO:0009288">
    <property type="term" value="C:bacterial-type flagellum"/>
    <property type="evidence" value="ECO:0007669"/>
    <property type="project" value="InterPro"/>
</dbReference>
<dbReference type="GO" id="GO:0003774">
    <property type="term" value="F:cytoskeletal motor activity"/>
    <property type="evidence" value="ECO:0007669"/>
    <property type="project" value="InterPro"/>
</dbReference>
<gene>
    <name evidence="4" type="primary">fliG_2</name>
    <name evidence="4" type="ORF">Pla108_12810</name>
</gene>
<feature type="compositionally biased region" description="Pro residues" evidence="1">
    <location>
        <begin position="253"/>
        <end position="264"/>
    </location>
</feature>
<keyword evidence="4" id="KW-0966">Cell projection</keyword>
<keyword evidence="4" id="KW-0969">Cilium</keyword>
<dbReference type="InterPro" id="IPR011002">
    <property type="entry name" value="FliG_a-hlx"/>
</dbReference>
<dbReference type="Pfam" id="PF14841">
    <property type="entry name" value="FliG_M"/>
    <property type="match status" value="1"/>
</dbReference>
<dbReference type="EMBL" id="SJPR01000001">
    <property type="protein sequence ID" value="TWU00332.1"/>
    <property type="molecule type" value="Genomic_DNA"/>
</dbReference>
<dbReference type="InterPro" id="IPR000090">
    <property type="entry name" value="Flg_Motor_Flig"/>
</dbReference>
<protein>
    <submittedName>
        <fullName evidence="4">Flagellar motor switch protein FliG</fullName>
    </submittedName>
</protein>
<dbReference type="SUPFAM" id="SSF48029">
    <property type="entry name" value="FliG"/>
    <property type="match status" value="2"/>
</dbReference>
<dbReference type="OrthoDB" id="267922at2"/>
<keyword evidence="4" id="KW-0282">Flagellum</keyword>
<sequence>MTPVADNSLNHAAAFVRGLAPDAAAAMLGRLSAEEAGLLRAAIARLQAEEHKESVETDEPAFNSRPASPVSSDGSVELQLSSHAPTFQVPAAAPAPTPTPPSPLDGAAWLRQLRDADPRAIAEYLSREQPRAIAVVIRYLPPELGAGVLQCLPAPEQSKVVAQLAEQDDADPDSLRVIAAGLSDWVDRKRDEHQRRATRVATIRQIFAATPESQRGPLLRSLAESEPEIAASLADLAPEPPKPVAAESTTPRRPAPQPERPAPTPQLSLDDLQRVDGRLLAEALGTLESRQALLALAAAPEAIVGRLASGLPRGASRALYARIHQVGPTTLAEIDAAQNRLLLAVEAMVNRRRAARLTQQTGA</sequence>
<evidence type="ECO:0000259" key="3">
    <source>
        <dbReference type="Pfam" id="PF14841"/>
    </source>
</evidence>
<accession>A0A5C6AMV1</accession>
<evidence type="ECO:0000256" key="1">
    <source>
        <dbReference type="SAM" id="MobiDB-lite"/>
    </source>
</evidence>
<feature type="region of interest" description="Disordered" evidence="1">
    <location>
        <begin position="233"/>
        <end position="268"/>
    </location>
</feature>
<reference evidence="4 5" key="1">
    <citation type="submission" date="2019-02" db="EMBL/GenBank/DDBJ databases">
        <title>Deep-cultivation of Planctomycetes and their phenomic and genomic characterization uncovers novel biology.</title>
        <authorList>
            <person name="Wiegand S."/>
            <person name="Jogler M."/>
            <person name="Boedeker C."/>
            <person name="Pinto D."/>
            <person name="Vollmers J."/>
            <person name="Rivas-Marin E."/>
            <person name="Kohn T."/>
            <person name="Peeters S.H."/>
            <person name="Heuer A."/>
            <person name="Rast P."/>
            <person name="Oberbeckmann S."/>
            <person name="Bunk B."/>
            <person name="Jeske O."/>
            <person name="Meyerdierks A."/>
            <person name="Storesund J.E."/>
            <person name="Kallscheuer N."/>
            <person name="Luecker S."/>
            <person name="Lage O.M."/>
            <person name="Pohl T."/>
            <person name="Merkel B.J."/>
            <person name="Hornburger P."/>
            <person name="Mueller R.-W."/>
            <person name="Bruemmer F."/>
            <person name="Labrenz M."/>
            <person name="Spormann A.M."/>
            <person name="Op Den Camp H."/>
            <person name="Overmann J."/>
            <person name="Amann R."/>
            <person name="Jetten M.S.M."/>
            <person name="Mascher T."/>
            <person name="Medema M.H."/>
            <person name="Devos D.P."/>
            <person name="Kaster A.-K."/>
            <person name="Ovreas L."/>
            <person name="Rohde M."/>
            <person name="Galperin M.Y."/>
            <person name="Jogler C."/>
        </authorList>
    </citation>
    <scope>NUCLEOTIDE SEQUENCE [LARGE SCALE GENOMIC DNA]</scope>
    <source>
        <strain evidence="4 5">Pla108</strain>
    </source>
</reference>
<keyword evidence="5" id="KW-1185">Reference proteome</keyword>
<dbReference type="InterPro" id="IPR032779">
    <property type="entry name" value="FliG_M"/>
</dbReference>
<feature type="compositionally biased region" description="Polar residues" evidence="1">
    <location>
        <begin position="65"/>
        <end position="78"/>
    </location>
</feature>
<evidence type="ECO:0000313" key="5">
    <source>
        <dbReference type="Proteomes" id="UP000317421"/>
    </source>
</evidence>
<dbReference type="Pfam" id="PF01706">
    <property type="entry name" value="FliG_C"/>
    <property type="match status" value="1"/>
</dbReference>
<dbReference type="InterPro" id="IPR023087">
    <property type="entry name" value="Flg_Motor_Flig_C"/>
</dbReference>
<feature type="domain" description="Flagellar motor switch protein FliG C-terminal" evidence="2">
    <location>
        <begin position="269"/>
        <end position="349"/>
    </location>
</feature>
<organism evidence="4 5">
    <name type="scientific">Botrimarina colliarenosi</name>
    <dbReference type="NCBI Taxonomy" id="2528001"/>
    <lineage>
        <taxon>Bacteria</taxon>
        <taxon>Pseudomonadati</taxon>
        <taxon>Planctomycetota</taxon>
        <taxon>Planctomycetia</taxon>
        <taxon>Pirellulales</taxon>
        <taxon>Lacipirellulaceae</taxon>
        <taxon>Botrimarina</taxon>
    </lineage>
</organism>
<comment type="caution">
    <text evidence="4">The sequence shown here is derived from an EMBL/GenBank/DDBJ whole genome shotgun (WGS) entry which is preliminary data.</text>
</comment>
<feature type="domain" description="Flagellar motor switch protein FliG middle" evidence="3">
    <location>
        <begin position="118"/>
        <end position="183"/>
    </location>
</feature>
<dbReference type="Gene3D" id="1.10.220.30">
    <property type="match status" value="2"/>
</dbReference>
<proteinExistence type="predicted"/>
<dbReference type="AlphaFoldDB" id="A0A5C6AMV1"/>
<evidence type="ECO:0000259" key="2">
    <source>
        <dbReference type="Pfam" id="PF01706"/>
    </source>
</evidence>
<dbReference type="GO" id="GO:0006935">
    <property type="term" value="P:chemotaxis"/>
    <property type="evidence" value="ECO:0007669"/>
    <property type="project" value="InterPro"/>
</dbReference>
<dbReference type="PANTHER" id="PTHR30534">
    <property type="entry name" value="FLAGELLAR MOTOR SWITCH PROTEIN FLIG"/>
    <property type="match status" value="1"/>
</dbReference>
<dbReference type="Proteomes" id="UP000317421">
    <property type="component" value="Unassembled WGS sequence"/>
</dbReference>
<feature type="region of interest" description="Disordered" evidence="1">
    <location>
        <begin position="50"/>
        <end position="78"/>
    </location>
</feature>
<dbReference type="GO" id="GO:0071973">
    <property type="term" value="P:bacterial-type flagellum-dependent cell motility"/>
    <property type="evidence" value="ECO:0007669"/>
    <property type="project" value="InterPro"/>
</dbReference>
<dbReference type="PANTHER" id="PTHR30534:SF0">
    <property type="entry name" value="FLAGELLAR MOTOR SWITCH PROTEIN FLIG"/>
    <property type="match status" value="1"/>
</dbReference>